<reference evidence="1 2" key="1">
    <citation type="journal article" date="2017" name="ISME J.">
        <title>Potential for microbial H2 and metal transformations associated with novel bacteria and archaea in deep terrestrial subsurface sediments.</title>
        <authorList>
            <person name="Hernsdorf A.W."/>
            <person name="Amano Y."/>
            <person name="Miyakawa K."/>
            <person name="Ise K."/>
            <person name="Suzuki Y."/>
            <person name="Anantharaman K."/>
            <person name="Probst A."/>
            <person name="Burstein D."/>
            <person name="Thomas B.C."/>
            <person name="Banfield J.F."/>
        </authorList>
    </citation>
    <scope>NUCLEOTIDE SEQUENCE [LARGE SCALE GENOMIC DNA]</scope>
    <source>
        <strain evidence="1">HGW-Wallbacteria-1</strain>
    </source>
</reference>
<feature type="non-terminal residue" evidence="1">
    <location>
        <position position="1"/>
    </location>
</feature>
<accession>A0A2N1PHJ5</accession>
<evidence type="ECO:0000313" key="2">
    <source>
        <dbReference type="Proteomes" id="UP000233256"/>
    </source>
</evidence>
<proteinExistence type="predicted"/>
<evidence type="ECO:0000313" key="1">
    <source>
        <dbReference type="EMBL" id="PKK87807.1"/>
    </source>
</evidence>
<gene>
    <name evidence="1" type="ORF">CVV64_21480</name>
</gene>
<name>A0A2N1PHJ5_9BACT</name>
<dbReference type="Gene3D" id="3.40.30.10">
    <property type="entry name" value="Glutaredoxin"/>
    <property type="match status" value="1"/>
</dbReference>
<evidence type="ECO:0008006" key="3">
    <source>
        <dbReference type="Google" id="ProtNLM"/>
    </source>
</evidence>
<dbReference type="AlphaFoldDB" id="A0A2N1PHJ5"/>
<dbReference type="EMBL" id="PGXC01000104">
    <property type="protein sequence ID" value="PKK87807.1"/>
    <property type="molecule type" value="Genomic_DNA"/>
</dbReference>
<comment type="caution">
    <text evidence="1">The sequence shown here is derived from an EMBL/GenBank/DDBJ whole genome shotgun (WGS) entry which is preliminary data.</text>
</comment>
<dbReference type="InterPro" id="IPR036249">
    <property type="entry name" value="Thioredoxin-like_sf"/>
</dbReference>
<sequence>KSSGSIILLDPDFTIGNLLGAPHKIATSVLIDKNRVVRYIYSGKTPEANIPKVIELIKKYSEEK</sequence>
<dbReference type="SUPFAM" id="SSF52833">
    <property type="entry name" value="Thioredoxin-like"/>
    <property type="match status" value="1"/>
</dbReference>
<dbReference type="Proteomes" id="UP000233256">
    <property type="component" value="Unassembled WGS sequence"/>
</dbReference>
<protein>
    <recommendedName>
        <fullName evidence="3">Peroxiredoxin</fullName>
    </recommendedName>
</protein>
<organism evidence="1 2">
    <name type="scientific">Candidatus Wallbacteria bacterium HGW-Wallbacteria-1</name>
    <dbReference type="NCBI Taxonomy" id="2013854"/>
    <lineage>
        <taxon>Bacteria</taxon>
        <taxon>Candidatus Walliibacteriota</taxon>
    </lineage>
</organism>